<dbReference type="eggNOG" id="COG2378">
    <property type="taxonomic scope" value="Bacteria"/>
</dbReference>
<feature type="domain" description="WYL" evidence="2">
    <location>
        <begin position="133"/>
        <end position="199"/>
    </location>
</feature>
<organism evidence="3 4">
    <name type="scientific">Anditalea andensis</name>
    <dbReference type="NCBI Taxonomy" id="1048983"/>
    <lineage>
        <taxon>Bacteria</taxon>
        <taxon>Pseudomonadati</taxon>
        <taxon>Bacteroidota</taxon>
        <taxon>Cytophagia</taxon>
        <taxon>Cytophagales</taxon>
        <taxon>Cytophagaceae</taxon>
        <taxon>Anditalea</taxon>
    </lineage>
</organism>
<keyword evidence="4" id="KW-1185">Reference proteome</keyword>
<dbReference type="InterPro" id="IPR026881">
    <property type="entry name" value="WYL_dom"/>
</dbReference>
<gene>
    <name evidence="3" type="ORF">EL17_22970</name>
</gene>
<reference evidence="3 4" key="1">
    <citation type="submission" date="2014-04" db="EMBL/GenBank/DDBJ databases">
        <title>Characterization and application of a salt tolerant electro-active bacterium.</title>
        <authorList>
            <person name="Yang L."/>
            <person name="Wei S."/>
            <person name="Tay Q.X.M."/>
        </authorList>
    </citation>
    <scope>NUCLEOTIDE SEQUENCE [LARGE SCALE GENOMIC DNA]</scope>
    <source>
        <strain evidence="3 4">LY1</strain>
    </source>
</reference>
<dbReference type="AlphaFoldDB" id="A0A074L3V4"/>
<dbReference type="Proteomes" id="UP000027821">
    <property type="component" value="Unassembled WGS sequence"/>
</dbReference>
<evidence type="ECO:0000259" key="2">
    <source>
        <dbReference type="Pfam" id="PF13280"/>
    </source>
</evidence>
<protein>
    <submittedName>
        <fullName evidence="3">Transcriptional regulator</fullName>
    </submittedName>
</protein>
<dbReference type="PANTHER" id="PTHR34580">
    <property type="match status" value="1"/>
</dbReference>
<dbReference type="PANTHER" id="PTHR34580:SF1">
    <property type="entry name" value="PROTEIN PAFC"/>
    <property type="match status" value="1"/>
</dbReference>
<comment type="caution">
    <text evidence="3">The sequence shown here is derived from an EMBL/GenBank/DDBJ whole genome shotgun (WGS) entry which is preliminary data.</text>
</comment>
<evidence type="ECO:0000313" key="4">
    <source>
        <dbReference type="Proteomes" id="UP000027821"/>
    </source>
</evidence>
<dbReference type="Pfam" id="PF13280">
    <property type="entry name" value="WYL"/>
    <property type="match status" value="1"/>
</dbReference>
<sequence>MAKENQIEQQKILRVFKLINLLKTNAGKSVKRLGESLDTDPRTVYRYFNLLEALGFQIEKQFGKFRIVDRTDSLTDSFYGTFTEEESAFLAQAISKSGKKNLLKESILKKVIARSPLELGAQRIFNAKLGVFVDELAEAVKRKYQVVLIDYYSLNSDSEKNRRIEPVGFSKDYEYIHAFEVETKSMKKFKLERISELEVTSKKHQYESLHIGYGDEFFGFSGTAKYHVKLKLSKKAYQLLIEEYPEARPFTTTAHRQFYYFEHDIAEFPGISRFILGLPGEVQVMEGDELKAFLNEQLTKQRF</sequence>
<proteinExistence type="predicted"/>
<accession>A0A074L3V4</accession>
<name>A0A074L3V4_9BACT</name>
<dbReference type="EMBL" id="JMIH01000004">
    <property type="protein sequence ID" value="KEO75884.1"/>
    <property type="molecule type" value="Genomic_DNA"/>
</dbReference>
<dbReference type="InterPro" id="IPR013196">
    <property type="entry name" value="HTH_11"/>
</dbReference>
<dbReference type="PROSITE" id="PS52050">
    <property type="entry name" value="WYL"/>
    <property type="match status" value="1"/>
</dbReference>
<dbReference type="RefSeq" id="WP_035069049.1">
    <property type="nucleotide sequence ID" value="NZ_JMIH01000004.1"/>
</dbReference>
<dbReference type="Pfam" id="PF08279">
    <property type="entry name" value="HTH_11"/>
    <property type="match status" value="1"/>
</dbReference>
<evidence type="ECO:0000259" key="1">
    <source>
        <dbReference type="Pfam" id="PF08279"/>
    </source>
</evidence>
<dbReference type="InterPro" id="IPR051534">
    <property type="entry name" value="CBASS_pafABC_assoc_protein"/>
</dbReference>
<dbReference type="OrthoDB" id="1315521at2"/>
<dbReference type="STRING" id="1048983.EL17_22970"/>
<feature type="domain" description="Helix-turn-helix type 11" evidence="1">
    <location>
        <begin position="14"/>
        <end position="61"/>
    </location>
</feature>
<evidence type="ECO:0000313" key="3">
    <source>
        <dbReference type="EMBL" id="KEO75884.1"/>
    </source>
</evidence>